<gene>
    <name evidence="1" type="ORF">GIB67_015752</name>
</gene>
<protein>
    <submittedName>
        <fullName evidence="1">Uncharacterized protein</fullName>
    </submittedName>
</protein>
<dbReference type="OrthoDB" id="1523883at2759"/>
<dbReference type="EMBL" id="JACGCM010000560">
    <property type="protein sequence ID" value="KAF6170800.1"/>
    <property type="molecule type" value="Genomic_DNA"/>
</dbReference>
<accession>A0A7J7NUR4</accession>
<evidence type="ECO:0000313" key="2">
    <source>
        <dbReference type="Proteomes" id="UP000541444"/>
    </source>
</evidence>
<proteinExistence type="predicted"/>
<dbReference type="Gene3D" id="3.40.50.150">
    <property type="entry name" value="Vaccinia Virus protein VP39"/>
    <property type="match status" value="1"/>
</dbReference>
<evidence type="ECO:0000313" key="1">
    <source>
        <dbReference type="EMBL" id="KAF6170800.1"/>
    </source>
</evidence>
<dbReference type="InterPro" id="IPR029063">
    <property type="entry name" value="SAM-dependent_MTases_sf"/>
</dbReference>
<dbReference type="AlphaFoldDB" id="A0A7J7NUR4"/>
<dbReference type="GO" id="GO:0008168">
    <property type="term" value="F:methyltransferase activity"/>
    <property type="evidence" value="ECO:0007669"/>
    <property type="project" value="InterPro"/>
</dbReference>
<dbReference type="InterPro" id="IPR005299">
    <property type="entry name" value="MeTrfase_7"/>
</dbReference>
<dbReference type="PANTHER" id="PTHR31009">
    <property type="entry name" value="S-ADENOSYL-L-METHIONINE:CARBOXYL METHYLTRANSFERASE FAMILY PROTEIN"/>
    <property type="match status" value="1"/>
</dbReference>
<comment type="caution">
    <text evidence="1">The sequence shown here is derived from an EMBL/GenBank/DDBJ whole genome shotgun (WGS) entry which is preliminary data.</text>
</comment>
<keyword evidence="2" id="KW-1185">Reference proteome</keyword>
<name>A0A7J7NUR4_9MAGN</name>
<organism evidence="1 2">
    <name type="scientific">Kingdonia uniflora</name>
    <dbReference type="NCBI Taxonomy" id="39325"/>
    <lineage>
        <taxon>Eukaryota</taxon>
        <taxon>Viridiplantae</taxon>
        <taxon>Streptophyta</taxon>
        <taxon>Embryophyta</taxon>
        <taxon>Tracheophyta</taxon>
        <taxon>Spermatophyta</taxon>
        <taxon>Magnoliopsida</taxon>
        <taxon>Ranunculales</taxon>
        <taxon>Circaeasteraceae</taxon>
        <taxon>Kingdonia</taxon>
    </lineage>
</organism>
<reference evidence="1 2" key="1">
    <citation type="journal article" date="2020" name="IScience">
        <title>Genome Sequencing of the Endangered Kingdonia uniflora (Circaeasteraceae, Ranunculales) Reveals Potential Mechanisms of Evolutionary Specialization.</title>
        <authorList>
            <person name="Sun Y."/>
            <person name="Deng T."/>
            <person name="Zhang A."/>
            <person name="Moore M.J."/>
            <person name="Landis J.B."/>
            <person name="Lin N."/>
            <person name="Zhang H."/>
            <person name="Zhang X."/>
            <person name="Huang J."/>
            <person name="Zhang X."/>
            <person name="Sun H."/>
            <person name="Wang H."/>
        </authorList>
    </citation>
    <scope>NUCLEOTIDE SEQUENCE [LARGE SCALE GENOMIC DNA]</scope>
    <source>
        <strain evidence="1">TB1705</strain>
        <tissue evidence="1">Leaf</tissue>
    </source>
</reference>
<dbReference type="Pfam" id="PF03492">
    <property type="entry name" value="Methyltransf_7"/>
    <property type="match status" value="1"/>
</dbReference>
<dbReference type="SUPFAM" id="SSF53335">
    <property type="entry name" value="S-adenosyl-L-methionine-dependent methyltransferases"/>
    <property type="match status" value="1"/>
</dbReference>
<dbReference type="Proteomes" id="UP000541444">
    <property type="component" value="Unassembled WGS sequence"/>
</dbReference>
<sequence length="118" mass="13262">MSGLDKENVKMSAEENTVIIKGEGEKEWEEDKSILPGLRKDANVALNKEYIYISKTSPPGVSKAYLSQFQKDFSLILRSRSEEIAYGGQMVLTLRGRRAINLAAYESCLFWDLLAQGI</sequence>